<name>B8F5X2_GLAP5</name>
<dbReference type="HOGENOM" id="CLU_2806471_0_0_6"/>
<sequence length="67" mass="7498">MIDILPQLAGEVVEQSETDGGLFVSPHPPCKQGDFPHKWGKNIKNNALLNRALFLNFKGIIWHCVTL</sequence>
<reference evidence="1 2" key="1">
    <citation type="journal article" date="2009" name="J. Bacteriol.">
        <title>Complete genome sequence of Haemophilus parasuis SH0165.</title>
        <authorList>
            <person name="Yue M."/>
            <person name="Yang F."/>
            <person name="Yang J."/>
            <person name="Bei W."/>
            <person name="Cai X."/>
            <person name="Chen L."/>
            <person name="Dong J."/>
            <person name="Zhou R."/>
            <person name="Jin M."/>
            <person name="Jin Q."/>
            <person name="Chen H."/>
        </authorList>
    </citation>
    <scope>NUCLEOTIDE SEQUENCE [LARGE SCALE GENOMIC DNA]</scope>
    <source>
        <strain evidence="1 2">SH0165</strain>
    </source>
</reference>
<dbReference type="AlphaFoldDB" id="B8F5X2"/>
<evidence type="ECO:0000313" key="1">
    <source>
        <dbReference type="EMBL" id="ACL32724.1"/>
    </source>
</evidence>
<dbReference type="RefSeq" id="WP_010786229.1">
    <property type="nucleotide sequence ID" value="NC_011852.1"/>
</dbReference>
<dbReference type="KEGG" id="hap:HAPS_1110"/>
<evidence type="ECO:0000313" key="2">
    <source>
        <dbReference type="Proteomes" id="UP000006743"/>
    </source>
</evidence>
<protein>
    <submittedName>
        <fullName evidence="1">Uncharacterized protein</fullName>
    </submittedName>
</protein>
<proteinExistence type="predicted"/>
<dbReference type="GeneID" id="66618070"/>
<keyword evidence="2" id="KW-1185">Reference proteome</keyword>
<dbReference type="Proteomes" id="UP000006743">
    <property type="component" value="Chromosome"/>
</dbReference>
<organism evidence="1 2">
    <name type="scientific">Glaesserella parasuis serovar 5 (strain SH0165)</name>
    <name type="common">Haemophilus parasuis</name>
    <dbReference type="NCBI Taxonomy" id="557723"/>
    <lineage>
        <taxon>Bacteria</taxon>
        <taxon>Pseudomonadati</taxon>
        <taxon>Pseudomonadota</taxon>
        <taxon>Gammaproteobacteria</taxon>
        <taxon>Pasteurellales</taxon>
        <taxon>Pasteurellaceae</taxon>
        <taxon>Glaesserella</taxon>
    </lineage>
</organism>
<dbReference type="PATRIC" id="fig|557723.8.peg.1107"/>
<accession>B8F5X2</accession>
<dbReference type="EMBL" id="CP001321">
    <property type="protein sequence ID" value="ACL32724.1"/>
    <property type="molecule type" value="Genomic_DNA"/>
</dbReference>
<gene>
    <name evidence="1" type="ordered locus">HAPS_1110</name>
</gene>